<name>Q1IRU4_KORVE</name>
<dbReference type="AlphaFoldDB" id="Q1IRU4"/>
<keyword evidence="2" id="KW-1185">Reference proteome</keyword>
<dbReference type="Proteomes" id="UP000002432">
    <property type="component" value="Chromosome"/>
</dbReference>
<protein>
    <submittedName>
        <fullName evidence="1">Uncharacterized protein</fullName>
    </submittedName>
</protein>
<gene>
    <name evidence="1" type="ordered locus">Acid345_1404</name>
</gene>
<proteinExistence type="predicted"/>
<dbReference type="EMBL" id="CP000360">
    <property type="protein sequence ID" value="ABF40406.1"/>
    <property type="molecule type" value="Genomic_DNA"/>
</dbReference>
<sequence>MQLRYARFVKRAWLTCALLFFAVSCRRHGPELPVRVLYSSQIPAIAKLRQSERDFSFTDPRLRSGRAFVVRSIADNDPIHALADKGKAPQFELYILKSAAEIPDIPEIRKAMGDSFTVCGQAVAYIPEWTSEERREGAARFIQYLSTHCR</sequence>
<dbReference type="HOGENOM" id="CLU_1738147_0_0_0"/>
<organism evidence="1 2">
    <name type="scientific">Koribacter versatilis (strain Ellin345)</name>
    <dbReference type="NCBI Taxonomy" id="204669"/>
    <lineage>
        <taxon>Bacteria</taxon>
        <taxon>Pseudomonadati</taxon>
        <taxon>Acidobacteriota</taxon>
        <taxon>Terriglobia</taxon>
        <taxon>Terriglobales</taxon>
        <taxon>Candidatus Korobacteraceae</taxon>
        <taxon>Candidatus Korobacter</taxon>
    </lineage>
</organism>
<reference evidence="1 2" key="1">
    <citation type="journal article" date="2009" name="Appl. Environ. Microbiol.">
        <title>Three genomes from the phylum Acidobacteria provide insight into the lifestyles of these microorganisms in soils.</title>
        <authorList>
            <person name="Ward N.L."/>
            <person name="Challacombe J.F."/>
            <person name="Janssen P.H."/>
            <person name="Henrissat B."/>
            <person name="Coutinho P.M."/>
            <person name="Wu M."/>
            <person name="Xie G."/>
            <person name="Haft D.H."/>
            <person name="Sait M."/>
            <person name="Badger J."/>
            <person name="Barabote R.D."/>
            <person name="Bradley B."/>
            <person name="Brettin T.S."/>
            <person name="Brinkac L.M."/>
            <person name="Bruce D."/>
            <person name="Creasy T."/>
            <person name="Daugherty S.C."/>
            <person name="Davidsen T.M."/>
            <person name="DeBoy R.T."/>
            <person name="Detter J.C."/>
            <person name="Dodson R.J."/>
            <person name="Durkin A.S."/>
            <person name="Ganapathy A."/>
            <person name="Gwinn-Giglio M."/>
            <person name="Han C.S."/>
            <person name="Khouri H."/>
            <person name="Kiss H."/>
            <person name="Kothari S.P."/>
            <person name="Madupu R."/>
            <person name="Nelson K.E."/>
            <person name="Nelson W.C."/>
            <person name="Paulsen I."/>
            <person name="Penn K."/>
            <person name="Ren Q."/>
            <person name="Rosovitz M.J."/>
            <person name="Selengut J.D."/>
            <person name="Shrivastava S."/>
            <person name="Sullivan S.A."/>
            <person name="Tapia R."/>
            <person name="Thompson L.S."/>
            <person name="Watkins K.L."/>
            <person name="Yang Q."/>
            <person name="Yu C."/>
            <person name="Zafar N."/>
            <person name="Zhou L."/>
            <person name="Kuske C.R."/>
        </authorList>
    </citation>
    <scope>NUCLEOTIDE SEQUENCE [LARGE SCALE GENOMIC DNA]</scope>
    <source>
        <strain evidence="1 2">Ellin345</strain>
    </source>
</reference>
<dbReference type="EnsemblBacteria" id="ABF40406">
    <property type="protein sequence ID" value="ABF40406"/>
    <property type="gene ID" value="Acid345_1404"/>
</dbReference>
<dbReference type="RefSeq" id="WP_011522208.1">
    <property type="nucleotide sequence ID" value="NC_008009.1"/>
</dbReference>
<dbReference type="KEGG" id="aba:Acid345_1404"/>
<accession>Q1IRU4</accession>
<evidence type="ECO:0000313" key="1">
    <source>
        <dbReference type="EMBL" id="ABF40406.1"/>
    </source>
</evidence>
<dbReference type="PROSITE" id="PS51257">
    <property type="entry name" value="PROKAR_LIPOPROTEIN"/>
    <property type="match status" value="1"/>
</dbReference>
<evidence type="ECO:0000313" key="2">
    <source>
        <dbReference type="Proteomes" id="UP000002432"/>
    </source>
</evidence>